<gene>
    <name evidence="2" type="ORF">CUN49_07015</name>
</gene>
<comment type="caution">
    <text evidence="2">The sequence shown here is derived from an EMBL/GenBank/DDBJ whole genome shotgun (WGS) entry which is preliminary data.</text>
</comment>
<dbReference type="SUPFAM" id="SSF53850">
    <property type="entry name" value="Periplasmic binding protein-like II"/>
    <property type="match status" value="1"/>
</dbReference>
<reference evidence="2 3" key="1">
    <citation type="submission" date="2017-11" db="EMBL/GenBank/DDBJ databases">
        <title>Evolution of Phototrophy in the Chloroflexi Phylum Driven by Horizontal Gene Transfer.</title>
        <authorList>
            <person name="Ward L.M."/>
            <person name="Hemp J."/>
            <person name="Shih P.M."/>
            <person name="Mcglynn S.E."/>
            <person name="Fischer W."/>
        </authorList>
    </citation>
    <scope>NUCLEOTIDE SEQUENCE [LARGE SCALE GENOMIC DNA]</scope>
    <source>
        <strain evidence="2">JP3_13</strain>
    </source>
</reference>
<feature type="signal peptide" evidence="1">
    <location>
        <begin position="1"/>
        <end position="25"/>
    </location>
</feature>
<protein>
    <submittedName>
        <fullName evidence="2">ABC transporter substrate-binding protein</fullName>
    </submittedName>
</protein>
<organism evidence="2 3">
    <name type="scientific">Candidatus Thermofonsia Clade 1 bacterium</name>
    <dbReference type="NCBI Taxonomy" id="2364210"/>
    <lineage>
        <taxon>Bacteria</taxon>
        <taxon>Bacillati</taxon>
        <taxon>Chloroflexota</taxon>
        <taxon>Candidatus Thermofontia</taxon>
        <taxon>Candidatus Thermofonsia Clade 1</taxon>
    </lineage>
</organism>
<dbReference type="Gene3D" id="3.40.190.10">
    <property type="entry name" value="Periplasmic binding protein-like II"/>
    <property type="match status" value="1"/>
</dbReference>
<proteinExistence type="predicted"/>
<dbReference type="EMBL" id="PGTM01000077">
    <property type="protein sequence ID" value="PJF36144.1"/>
    <property type="molecule type" value="Genomic_DNA"/>
</dbReference>
<evidence type="ECO:0000313" key="2">
    <source>
        <dbReference type="EMBL" id="PJF36144.1"/>
    </source>
</evidence>
<feature type="non-terminal residue" evidence="2">
    <location>
        <position position="83"/>
    </location>
</feature>
<keyword evidence="1" id="KW-0732">Signal</keyword>
<accession>A0A2M8PF13</accession>
<sequence length="83" mass="9013">MRRLLVVLLALSLAFAFAIQMPAQAQSNALIVAGRFTDVITLDPGRAFETTNLIVHHATYETLLNINADDLSKIVPGLAESYS</sequence>
<feature type="chain" id="PRO_5014948291" evidence="1">
    <location>
        <begin position="26"/>
        <end position="83"/>
    </location>
</feature>
<evidence type="ECO:0000313" key="3">
    <source>
        <dbReference type="Proteomes" id="UP000229681"/>
    </source>
</evidence>
<dbReference type="Proteomes" id="UP000229681">
    <property type="component" value="Unassembled WGS sequence"/>
</dbReference>
<evidence type="ECO:0000256" key="1">
    <source>
        <dbReference type="SAM" id="SignalP"/>
    </source>
</evidence>
<dbReference type="AlphaFoldDB" id="A0A2M8PF13"/>
<name>A0A2M8PF13_9CHLR</name>